<accession>A0ABT1YKY8</accession>
<dbReference type="InterPro" id="IPR035906">
    <property type="entry name" value="MetI-like_sf"/>
</dbReference>
<comment type="caution">
    <text evidence="8">The sequence shown here is derived from an EMBL/GenBank/DDBJ whole genome shotgun (WGS) entry which is preliminary data.</text>
</comment>
<gene>
    <name evidence="8" type="ORF">NV381_17880</name>
</gene>
<evidence type="ECO:0000256" key="6">
    <source>
        <dbReference type="RuleBase" id="RU363032"/>
    </source>
</evidence>
<feature type="transmembrane region" description="Helical" evidence="6">
    <location>
        <begin position="79"/>
        <end position="99"/>
    </location>
</feature>
<feature type="domain" description="ABC transmembrane type-1" evidence="7">
    <location>
        <begin position="74"/>
        <end position="289"/>
    </location>
</feature>
<dbReference type="Pfam" id="PF00528">
    <property type="entry name" value="BPD_transp_1"/>
    <property type="match status" value="1"/>
</dbReference>
<dbReference type="PANTHER" id="PTHR43496:SF1">
    <property type="entry name" value="POLYGALACTURONAN_RHAMNOGALACTURONAN TRANSPORT SYSTEM PERMEASE PROTEIN YTEP"/>
    <property type="match status" value="1"/>
</dbReference>
<evidence type="ECO:0000256" key="5">
    <source>
        <dbReference type="ARBA" id="ARBA00023136"/>
    </source>
</evidence>
<reference evidence="8 9" key="1">
    <citation type="submission" date="2022-08" db="EMBL/GenBank/DDBJ databases">
        <title>Paenibacillus endoradicis sp. nov., Paenibacillus radicibacter sp. nov and Paenibacillus pararadicis sp. nov., three cold-adapted plant growth-promoting bacteria isolated from root of Larix gmelinii in Great Khingan.</title>
        <authorList>
            <person name="Xue H."/>
        </authorList>
    </citation>
    <scope>NUCLEOTIDE SEQUENCE [LARGE SCALE GENOMIC DNA]</scope>
    <source>
        <strain evidence="8 9">N5-1-1-5</strain>
    </source>
</reference>
<feature type="transmembrane region" description="Helical" evidence="6">
    <location>
        <begin position="12"/>
        <end position="32"/>
    </location>
</feature>
<dbReference type="Proteomes" id="UP001300012">
    <property type="component" value="Unassembled WGS sequence"/>
</dbReference>
<keyword evidence="4 6" id="KW-1133">Transmembrane helix</keyword>
<dbReference type="SUPFAM" id="SSF161098">
    <property type="entry name" value="MetI-like"/>
    <property type="match status" value="1"/>
</dbReference>
<evidence type="ECO:0000256" key="3">
    <source>
        <dbReference type="ARBA" id="ARBA00022692"/>
    </source>
</evidence>
<keyword evidence="5 6" id="KW-0472">Membrane</keyword>
<keyword evidence="9" id="KW-1185">Reference proteome</keyword>
<keyword evidence="2 6" id="KW-0813">Transport</keyword>
<dbReference type="PANTHER" id="PTHR43496">
    <property type="entry name" value="PROTEIN LPLB"/>
    <property type="match status" value="1"/>
</dbReference>
<comment type="similarity">
    <text evidence="6">Belongs to the binding-protein-dependent transport system permease family.</text>
</comment>
<feature type="transmembrane region" description="Helical" evidence="6">
    <location>
        <begin position="268"/>
        <end position="289"/>
    </location>
</feature>
<evidence type="ECO:0000256" key="1">
    <source>
        <dbReference type="ARBA" id="ARBA00004141"/>
    </source>
</evidence>
<evidence type="ECO:0000256" key="4">
    <source>
        <dbReference type="ARBA" id="ARBA00022989"/>
    </source>
</evidence>
<dbReference type="InterPro" id="IPR000515">
    <property type="entry name" value="MetI-like"/>
</dbReference>
<dbReference type="EMBL" id="JANQBD010000012">
    <property type="protein sequence ID" value="MCR8633074.1"/>
    <property type="molecule type" value="Genomic_DNA"/>
</dbReference>
<evidence type="ECO:0000259" key="7">
    <source>
        <dbReference type="PROSITE" id="PS50928"/>
    </source>
</evidence>
<feature type="transmembrane region" description="Helical" evidence="6">
    <location>
        <begin position="175"/>
        <end position="194"/>
    </location>
</feature>
<protein>
    <submittedName>
        <fullName evidence="8">ABC transporter permease subunit</fullName>
    </submittedName>
</protein>
<dbReference type="Gene3D" id="1.10.3720.10">
    <property type="entry name" value="MetI-like"/>
    <property type="match status" value="1"/>
</dbReference>
<dbReference type="RefSeq" id="WP_258214662.1">
    <property type="nucleotide sequence ID" value="NZ_JANQBD010000012.1"/>
</dbReference>
<feature type="transmembrane region" description="Helical" evidence="6">
    <location>
        <begin position="215"/>
        <end position="232"/>
    </location>
</feature>
<dbReference type="PROSITE" id="PS50928">
    <property type="entry name" value="ABC_TM1"/>
    <property type="match status" value="1"/>
</dbReference>
<evidence type="ECO:0000256" key="2">
    <source>
        <dbReference type="ARBA" id="ARBA00022448"/>
    </source>
</evidence>
<name>A0ABT1YKY8_9BACL</name>
<evidence type="ECO:0000313" key="8">
    <source>
        <dbReference type="EMBL" id="MCR8633074.1"/>
    </source>
</evidence>
<keyword evidence="3 6" id="KW-0812">Transmembrane</keyword>
<comment type="subcellular location">
    <subcellularLocation>
        <location evidence="6">Cell membrane</location>
        <topology evidence="6">Multi-pass membrane protein</topology>
    </subcellularLocation>
    <subcellularLocation>
        <location evidence="1">Membrane</location>
        <topology evidence="1">Multi-pass membrane protein</topology>
    </subcellularLocation>
</comment>
<evidence type="ECO:0000313" key="9">
    <source>
        <dbReference type="Proteomes" id="UP001300012"/>
    </source>
</evidence>
<organism evidence="8 9">
    <name type="scientific">Paenibacillus radicis</name>
    <name type="common">ex Xue et al. 2023</name>
    <dbReference type="NCBI Taxonomy" id="2972489"/>
    <lineage>
        <taxon>Bacteria</taxon>
        <taxon>Bacillati</taxon>
        <taxon>Bacillota</taxon>
        <taxon>Bacilli</taxon>
        <taxon>Bacillales</taxon>
        <taxon>Paenibacillaceae</taxon>
        <taxon>Paenibacillus</taxon>
    </lineage>
</organism>
<sequence>MRSELLSRILKNRWLYILLLPGMIYFLLFKYLPMWGIVIAFQNYQPFLGISGSDWVGFEHFERFFTDEKFWVLLRNTSVLAVLNIMFFFPLPIVIALMLNELRNELYKRFLQTLIYVPHFVSWVVVVGIVYIFFSTEEGVINQIAAQLGFEKINFLLSKTWFPIMVTAEVIWKETGWGTIIFLAALASVDVSLYESAKLDGAGRWRQMWHITLPGIRSTIIILFILRLGQFLDTSFEQIFLMVNAANREVGDVYDTYVYMTGIRQGQFSYSAAVGLFKSLVGLVLVVMANTLAKKFGEEGVY</sequence>
<proteinExistence type="inferred from homology"/>
<dbReference type="CDD" id="cd06261">
    <property type="entry name" value="TM_PBP2"/>
    <property type="match status" value="1"/>
</dbReference>
<feature type="transmembrane region" description="Helical" evidence="6">
    <location>
        <begin position="111"/>
        <end position="134"/>
    </location>
</feature>